<gene>
    <name evidence="1" type="ORF">INT47_007090</name>
</gene>
<organism evidence="1 2">
    <name type="scientific">Mucor saturninus</name>
    <dbReference type="NCBI Taxonomy" id="64648"/>
    <lineage>
        <taxon>Eukaryota</taxon>
        <taxon>Fungi</taxon>
        <taxon>Fungi incertae sedis</taxon>
        <taxon>Mucoromycota</taxon>
        <taxon>Mucoromycotina</taxon>
        <taxon>Mucoromycetes</taxon>
        <taxon>Mucorales</taxon>
        <taxon>Mucorineae</taxon>
        <taxon>Mucoraceae</taxon>
        <taxon>Mucor</taxon>
    </lineage>
</organism>
<proteinExistence type="predicted"/>
<comment type="caution">
    <text evidence="1">The sequence shown here is derived from an EMBL/GenBank/DDBJ whole genome shotgun (WGS) entry which is preliminary data.</text>
</comment>
<sequence length="349" mass="39659">MTTFFDNAHYYSNGPKVEDNPYQLDKTDFNDFFIDNHASGPVSSFCRDNGTWEYITSQLREQIFNSTSIAYSPPETYLAKKAKRDHPSSHVTAMLSMISKNTTSNPFTADPLEFRRYRSENLLVRMIHCKSIGLDMSQISLMRLSKGVFVHQIWQSCSPQSSPTMSAIEDSLSNRFIDASAEAPIDTFRFDNVFSMVNHLTTSYDMFVPYSYTFGARFTNPYGHAHDLVIRGKIPLWCQTLFLSVCMKQSAPIQPNVPTLGLFPFAPQIPVTFKPFIETYGISPDLTVLYEKCTMEHADPFTMSDTEAEWPEKRQEILQDILVCDLEDGLAKILSDMAVVWATSQGLMI</sequence>
<dbReference type="AlphaFoldDB" id="A0A8H7UZC4"/>
<dbReference type="Proteomes" id="UP000603453">
    <property type="component" value="Unassembled WGS sequence"/>
</dbReference>
<accession>A0A8H7UZC4</accession>
<evidence type="ECO:0000313" key="1">
    <source>
        <dbReference type="EMBL" id="KAG2195954.1"/>
    </source>
</evidence>
<reference evidence="1" key="1">
    <citation type="submission" date="2020-12" db="EMBL/GenBank/DDBJ databases">
        <title>Metabolic potential, ecology and presence of endohyphal bacteria is reflected in genomic diversity of Mucoromycotina.</title>
        <authorList>
            <person name="Muszewska A."/>
            <person name="Okrasinska A."/>
            <person name="Steczkiewicz K."/>
            <person name="Drgas O."/>
            <person name="Orlowska M."/>
            <person name="Perlinska-Lenart U."/>
            <person name="Aleksandrzak-Piekarczyk T."/>
            <person name="Szatraj K."/>
            <person name="Zielenkiewicz U."/>
            <person name="Pilsyk S."/>
            <person name="Malc E."/>
            <person name="Mieczkowski P."/>
            <person name="Kruszewska J.S."/>
            <person name="Biernat P."/>
            <person name="Pawlowska J."/>
        </authorList>
    </citation>
    <scope>NUCLEOTIDE SEQUENCE</scope>
    <source>
        <strain evidence="1">WA0000017839</strain>
    </source>
</reference>
<name>A0A8H7UZC4_9FUNG</name>
<dbReference type="EMBL" id="JAEPRD010000157">
    <property type="protein sequence ID" value="KAG2195954.1"/>
    <property type="molecule type" value="Genomic_DNA"/>
</dbReference>
<protein>
    <submittedName>
        <fullName evidence="1">Uncharacterized protein</fullName>
    </submittedName>
</protein>
<dbReference type="OrthoDB" id="2344405at2759"/>
<keyword evidence="2" id="KW-1185">Reference proteome</keyword>
<evidence type="ECO:0000313" key="2">
    <source>
        <dbReference type="Proteomes" id="UP000603453"/>
    </source>
</evidence>